<keyword evidence="2" id="KW-0255">Endonuclease</keyword>
<dbReference type="AlphaFoldDB" id="A0AAD2AAY4"/>
<dbReference type="GO" id="GO:0033897">
    <property type="term" value="F:ribonuclease T2 activity"/>
    <property type="evidence" value="ECO:0007669"/>
    <property type="project" value="InterPro"/>
</dbReference>
<dbReference type="InterPro" id="IPR001568">
    <property type="entry name" value="RNase_T2-like"/>
</dbReference>
<dbReference type="EMBL" id="OU503056">
    <property type="protein sequence ID" value="CAI9784778.1"/>
    <property type="molecule type" value="Genomic_DNA"/>
</dbReference>
<dbReference type="GO" id="GO:0005576">
    <property type="term" value="C:extracellular region"/>
    <property type="evidence" value="ECO:0007669"/>
    <property type="project" value="TreeGrafter"/>
</dbReference>
<gene>
    <name evidence="4" type="ORF">FPE_LOCUS32208</name>
</gene>
<dbReference type="PANTHER" id="PTHR11240:SF84">
    <property type="entry name" value="RIBONUCLEASE 1-LIKE"/>
    <property type="match status" value="1"/>
</dbReference>
<dbReference type="Pfam" id="PF00445">
    <property type="entry name" value="Ribonuclease_T2"/>
    <property type="match status" value="1"/>
</dbReference>
<name>A0AAD2AAY4_9LAMI</name>
<evidence type="ECO:0000256" key="1">
    <source>
        <dbReference type="ARBA" id="ARBA00007469"/>
    </source>
</evidence>
<organism evidence="4 5">
    <name type="scientific">Fraxinus pennsylvanica</name>
    <dbReference type="NCBI Taxonomy" id="56036"/>
    <lineage>
        <taxon>Eukaryota</taxon>
        <taxon>Viridiplantae</taxon>
        <taxon>Streptophyta</taxon>
        <taxon>Embryophyta</taxon>
        <taxon>Tracheophyta</taxon>
        <taxon>Spermatophyta</taxon>
        <taxon>Magnoliopsida</taxon>
        <taxon>eudicotyledons</taxon>
        <taxon>Gunneridae</taxon>
        <taxon>Pentapetalae</taxon>
        <taxon>asterids</taxon>
        <taxon>lamiids</taxon>
        <taxon>Lamiales</taxon>
        <taxon>Oleaceae</taxon>
        <taxon>Oleeae</taxon>
        <taxon>Fraxinus</taxon>
    </lineage>
</organism>
<keyword evidence="5" id="KW-1185">Reference proteome</keyword>
<dbReference type="GO" id="GO:0003723">
    <property type="term" value="F:RNA binding"/>
    <property type="evidence" value="ECO:0007669"/>
    <property type="project" value="InterPro"/>
</dbReference>
<evidence type="ECO:0000256" key="3">
    <source>
        <dbReference type="RuleBase" id="RU004328"/>
    </source>
</evidence>
<reference evidence="4" key="1">
    <citation type="submission" date="2023-05" db="EMBL/GenBank/DDBJ databases">
        <authorList>
            <person name="Huff M."/>
        </authorList>
    </citation>
    <scope>NUCLEOTIDE SEQUENCE</scope>
</reference>
<dbReference type="Proteomes" id="UP000834106">
    <property type="component" value="Chromosome 21"/>
</dbReference>
<dbReference type="InterPro" id="IPR036430">
    <property type="entry name" value="RNase_T2-like_sf"/>
</dbReference>
<evidence type="ECO:0000313" key="4">
    <source>
        <dbReference type="EMBL" id="CAI9784778.1"/>
    </source>
</evidence>
<accession>A0AAD2AAY4</accession>
<dbReference type="SUPFAM" id="SSF55895">
    <property type="entry name" value="Ribonuclease Rh-like"/>
    <property type="match status" value="1"/>
</dbReference>
<comment type="similarity">
    <text evidence="1 3">Belongs to the RNase T2 family.</text>
</comment>
<proteinExistence type="inferred from homology"/>
<dbReference type="PANTHER" id="PTHR11240">
    <property type="entry name" value="RIBONUCLEASE T2"/>
    <property type="match status" value="1"/>
</dbReference>
<protein>
    <submittedName>
        <fullName evidence="4">Uncharacterized protein</fullName>
    </submittedName>
</protein>
<evidence type="ECO:0000313" key="5">
    <source>
        <dbReference type="Proteomes" id="UP000834106"/>
    </source>
</evidence>
<dbReference type="GO" id="GO:0006401">
    <property type="term" value="P:RNA catabolic process"/>
    <property type="evidence" value="ECO:0007669"/>
    <property type="project" value="TreeGrafter"/>
</dbReference>
<sequence length="268" mass="31150">MSPTNDTQAPPLPADHMHIKKSTRIRQPPIHLQDYYCGTVCSIQESSQDSASTSCSSKAGYQNCELPVPQKFKIHGFLPVDNNGQVMHNEDQFGRNYLKEEDVHIKEELDEMWLDLRREKQNFYFWAEEWKKHGNDIGYTPNSYFKLALLCKKKLDETIEGDLVEYLSGIGFEPHATADYWNQQFPIKMLKKTKSVAEIKCNTADGKSQLFEIYICFTGTGVIKRCNYLVDAKNKMYYYAHNCDHRIIFPVEKEQEQEPLSRSNKDEL</sequence>
<keyword evidence="2" id="KW-0540">Nuclease</keyword>
<dbReference type="Gene3D" id="3.90.730.10">
    <property type="entry name" value="Ribonuclease T2-like"/>
    <property type="match status" value="1"/>
</dbReference>
<evidence type="ECO:0000256" key="2">
    <source>
        <dbReference type="ARBA" id="ARBA00022759"/>
    </source>
</evidence>
<keyword evidence="2" id="KW-0378">Hydrolase</keyword>